<dbReference type="AlphaFoldDB" id="A0A7J9L5T8"/>
<dbReference type="PANTHER" id="PTHR23316">
    <property type="entry name" value="IMPORTIN ALPHA"/>
    <property type="match status" value="1"/>
</dbReference>
<evidence type="ECO:0000256" key="4">
    <source>
        <dbReference type="ARBA" id="ARBA00022927"/>
    </source>
</evidence>
<evidence type="ECO:0000256" key="6">
    <source>
        <dbReference type="PROSITE-ProRule" id="PRU00259"/>
    </source>
</evidence>
<reference evidence="9 10" key="1">
    <citation type="journal article" date="2019" name="Genome Biol. Evol.">
        <title>Insights into the evolution of the New World diploid cottons (Gossypium, subgenus Houzingenia) based on genome sequencing.</title>
        <authorList>
            <person name="Grover C.E."/>
            <person name="Arick M.A. 2nd"/>
            <person name="Thrash A."/>
            <person name="Conover J.L."/>
            <person name="Sanders W.S."/>
            <person name="Peterson D.G."/>
            <person name="Frelichowski J.E."/>
            <person name="Scheffler J.A."/>
            <person name="Scheffler B.E."/>
            <person name="Wendel J.F."/>
        </authorList>
    </citation>
    <scope>NUCLEOTIDE SEQUENCE [LARGE SCALE GENOMIC DNA]</scope>
    <source>
        <strain evidence="9">1</strain>
        <tissue evidence="9">Leaf</tissue>
    </source>
</reference>
<evidence type="ECO:0000256" key="7">
    <source>
        <dbReference type="SAM" id="MobiDB-lite"/>
    </source>
</evidence>
<evidence type="ECO:0000256" key="2">
    <source>
        <dbReference type="ARBA" id="ARBA00022448"/>
    </source>
</evidence>
<dbReference type="Pfam" id="PF01749">
    <property type="entry name" value="IBB"/>
    <property type="match status" value="1"/>
</dbReference>
<dbReference type="InterPro" id="IPR002652">
    <property type="entry name" value="Importin-a_IBB"/>
</dbReference>
<evidence type="ECO:0000313" key="9">
    <source>
        <dbReference type="EMBL" id="MBA0854165.1"/>
    </source>
</evidence>
<dbReference type="EMBL" id="JABFAF010000004">
    <property type="protein sequence ID" value="MBA0854165.1"/>
    <property type="molecule type" value="Genomic_DNA"/>
</dbReference>
<feature type="repeat" description="ARM" evidence="6">
    <location>
        <begin position="163"/>
        <end position="205"/>
    </location>
</feature>
<dbReference type="InterPro" id="IPR000225">
    <property type="entry name" value="Armadillo"/>
</dbReference>
<keyword evidence="4 5" id="KW-0653">Protein transport</keyword>
<feature type="compositionally biased region" description="Low complexity" evidence="7">
    <location>
        <begin position="53"/>
        <end position="68"/>
    </location>
</feature>
<evidence type="ECO:0000256" key="3">
    <source>
        <dbReference type="ARBA" id="ARBA00022737"/>
    </source>
</evidence>
<dbReference type="PROSITE" id="PS51214">
    <property type="entry name" value="IBB"/>
    <property type="match status" value="1"/>
</dbReference>
<dbReference type="GO" id="GO:0061608">
    <property type="term" value="F:nuclear import signal receptor activity"/>
    <property type="evidence" value="ECO:0007669"/>
    <property type="project" value="InterPro"/>
</dbReference>
<name>A0A7J9L5T8_GOSSC</name>
<dbReference type="Pfam" id="PF16186">
    <property type="entry name" value="Arm_3"/>
    <property type="match status" value="1"/>
</dbReference>
<feature type="domain" description="IBB" evidence="8">
    <location>
        <begin position="1"/>
        <end position="58"/>
    </location>
</feature>
<evidence type="ECO:0000313" key="10">
    <source>
        <dbReference type="Proteomes" id="UP000593576"/>
    </source>
</evidence>
<comment type="similarity">
    <text evidence="1 5">Belongs to the importin alpha family.</text>
</comment>
<dbReference type="GO" id="GO:0006606">
    <property type="term" value="P:protein import into nucleus"/>
    <property type="evidence" value="ECO:0007669"/>
    <property type="project" value="InterPro"/>
</dbReference>
<proteinExistence type="inferred from homology"/>
<keyword evidence="3" id="KW-0677">Repeat</keyword>
<dbReference type="InterPro" id="IPR036975">
    <property type="entry name" value="Importin-a_IBB_sf"/>
</dbReference>
<keyword evidence="10" id="KW-1185">Reference proteome</keyword>
<feature type="region of interest" description="Disordered" evidence="7">
    <location>
        <begin position="52"/>
        <end position="71"/>
    </location>
</feature>
<organism evidence="9 10">
    <name type="scientific">Gossypium schwendimanii</name>
    <name type="common">Cotton</name>
    <dbReference type="NCBI Taxonomy" id="34291"/>
    <lineage>
        <taxon>Eukaryota</taxon>
        <taxon>Viridiplantae</taxon>
        <taxon>Streptophyta</taxon>
        <taxon>Embryophyta</taxon>
        <taxon>Tracheophyta</taxon>
        <taxon>Spermatophyta</taxon>
        <taxon>Magnoliopsida</taxon>
        <taxon>eudicotyledons</taxon>
        <taxon>Gunneridae</taxon>
        <taxon>Pentapetalae</taxon>
        <taxon>rosids</taxon>
        <taxon>malvids</taxon>
        <taxon>Malvales</taxon>
        <taxon>Malvaceae</taxon>
        <taxon>Malvoideae</taxon>
        <taxon>Gossypium</taxon>
    </lineage>
</organism>
<dbReference type="Gene3D" id="1.25.10.10">
    <property type="entry name" value="Leucine-rich Repeat Variant"/>
    <property type="match status" value="1"/>
</dbReference>
<dbReference type="OrthoDB" id="29145at2759"/>
<keyword evidence="2 5" id="KW-0813">Transport</keyword>
<sequence length="545" mass="60369">MSLRPNARAEVRRNRYKVAVDAEEGRRRREDNMVEIRKNKREENLLKKRREGLLSQQQQPQQQQLLSSAAGSEKKLESLPAMVAGVWSDDRNMQLEATTQFRKLLSIERSPPINEVVQSGVIPRFVEFLARDDFPQLQFEAAWALTNIASGTSDNTRVVIDHGAVPIFVKLLGSPTDDVREQAVWALGNVAGDSPKCRDLVLGHGALMPLLAQFNDHAKLSMLRNATWTLSNFCRGKPQPSFEQTRPALPTLERLIHSNDEEVLTDACWALSYLSDGTNDKIQAVIDSGVCPRLVELLLIFLHILPLVVSHPSPTVLIPALRTVGNIVTGDDMQTQCIINHQSLPCLLNLLTSNYKKSIKKEACWTISNITAGNVDQIQAVISAGIFAPLVHLLQNAEFEIKKEAAWAISNATSGGTHEQIKFLVSQGCIKPLCDLLNCPDPRIVTVCLEGLENILKVGEAEKNLGHTGEVNLYAQLIDDAEGLEKIENLQSHDNNEIYEKAVKILETYWVEEEDEPLPPGDASQSGFQFGGNQLPVPSGGFNFS</sequence>
<evidence type="ECO:0000256" key="1">
    <source>
        <dbReference type="ARBA" id="ARBA00010394"/>
    </source>
</evidence>
<dbReference type="InterPro" id="IPR011989">
    <property type="entry name" value="ARM-like"/>
</dbReference>
<feature type="repeat" description="ARM" evidence="6">
    <location>
        <begin position="120"/>
        <end position="163"/>
    </location>
</feature>
<comment type="caution">
    <text evidence="9">The sequence shown here is derived from an EMBL/GenBank/DDBJ whole genome shotgun (WGS) entry which is preliminary data.</text>
</comment>
<dbReference type="FunFam" id="1.20.5.690:FF:000002">
    <property type="entry name" value="Importin subunit alpha"/>
    <property type="match status" value="1"/>
</dbReference>
<feature type="repeat" description="ARM" evidence="6">
    <location>
        <begin position="342"/>
        <end position="385"/>
    </location>
</feature>
<dbReference type="Gene3D" id="1.20.5.690">
    <property type="entry name" value="Importin-alpha, importin-beta-binding domain"/>
    <property type="match status" value="1"/>
</dbReference>
<evidence type="ECO:0000256" key="5">
    <source>
        <dbReference type="PIRNR" id="PIRNR005673"/>
    </source>
</evidence>
<protein>
    <recommendedName>
        <fullName evidence="5">Importin subunit alpha</fullName>
    </recommendedName>
</protein>
<dbReference type="InterPro" id="IPR024931">
    <property type="entry name" value="Importin_alpha"/>
</dbReference>
<dbReference type="GO" id="GO:0005737">
    <property type="term" value="C:cytoplasm"/>
    <property type="evidence" value="ECO:0007669"/>
    <property type="project" value="InterPro"/>
</dbReference>
<dbReference type="PROSITE" id="PS50176">
    <property type="entry name" value="ARM_REPEAT"/>
    <property type="match status" value="4"/>
</dbReference>
<gene>
    <name evidence="9" type="ORF">Goshw_026895</name>
</gene>
<dbReference type="Pfam" id="PF00514">
    <property type="entry name" value="Arm"/>
    <property type="match status" value="7"/>
</dbReference>
<dbReference type="PIRSF" id="PIRSF005673">
    <property type="entry name" value="Importin_alpha"/>
    <property type="match status" value="1"/>
</dbReference>
<dbReference type="Proteomes" id="UP000593576">
    <property type="component" value="Unassembled WGS sequence"/>
</dbReference>
<dbReference type="InterPro" id="IPR016024">
    <property type="entry name" value="ARM-type_fold"/>
</dbReference>
<dbReference type="SUPFAM" id="SSF48371">
    <property type="entry name" value="ARM repeat"/>
    <property type="match status" value="1"/>
</dbReference>
<dbReference type="FunFam" id="1.25.10.10:FF:000040">
    <property type="entry name" value="Importin subunit alpha"/>
    <property type="match status" value="1"/>
</dbReference>
<feature type="repeat" description="ARM" evidence="6">
    <location>
        <begin position="247"/>
        <end position="289"/>
    </location>
</feature>
<evidence type="ECO:0000259" key="8">
    <source>
        <dbReference type="PROSITE" id="PS51214"/>
    </source>
</evidence>
<accession>A0A7J9L5T8</accession>
<dbReference type="SMART" id="SM00185">
    <property type="entry name" value="ARM"/>
    <property type="match status" value="8"/>
</dbReference>
<dbReference type="InterPro" id="IPR032413">
    <property type="entry name" value="Arm_3"/>
</dbReference>